<feature type="domain" description="CCDC92/74 N-terminal" evidence="3">
    <location>
        <begin position="129"/>
        <end position="183"/>
    </location>
</feature>
<reference evidence="5" key="2">
    <citation type="submission" date="2025-09" db="UniProtKB">
        <authorList>
            <consortium name="Ensembl"/>
        </authorList>
    </citation>
    <scope>IDENTIFICATION</scope>
</reference>
<feature type="compositionally biased region" description="Polar residues" evidence="2">
    <location>
        <begin position="181"/>
        <end position="214"/>
    </location>
</feature>
<keyword evidence="1" id="KW-0175">Coiled coil</keyword>
<evidence type="ECO:0000256" key="1">
    <source>
        <dbReference type="ARBA" id="ARBA00023054"/>
    </source>
</evidence>
<feature type="compositionally biased region" description="Low complexity" evidence="2">
    <location>
        <begin position="91"/>
        <end position="104"/>
    </location>
</feature>
<reference evidence="5" key="1">
    <citation type="submission" date="2025-08" db="UniProtKB">
        <authorList>
            <consortium name="Ensembl"/>
        </authorList>
    </citation>
    <scope>IDENTIFICATION</scope>
</reference>
<keyword evidence="6" id="KW-1185">Reference proteome</keyword>
<evidence type="ECO:0000259" key="3">
    <source>
        <dbReference type="Pfam" id="PF14916"/>
    </source>
</evidence>
<dbReference type="AlphaFoldDB" id="A0A8C6HN08"/>
<dbReference type="InterPro" id="IPR039496">
    <property type="entry name" value="CCDC92/74_N"/>
</dbReference>
<proteinExistence type="predicted"/>
<dbReference type="InterPro" id="IPR040370">
    <property type="entry name" value="CCDC74A/CCDC74B/CCDC92"/>
</dbReference>
<dbReference type="Pfam" id="PF14916">
    <property type="entry name" value="CCDC92"/>
    <property type="match status" value="1"/>
</dbReference>
<feature type="region of interest" description="Disordered" evidence="2">
    <location>
        <begin position="45"/>
        <end position="126"/>
    </location>
</feature>
<feature type="compositionally biased region" description="Low complexity" evidence="2">
    <location>
        <begin position="233"/>
        <end position="242"/>
    </location>
</feature>
<organism evidence="5 6">
    <name type="scientific">Mus spicilegus</name>
    <name type="common">Mound-building mouse</name>
    <dbReference type="NCBI Taxonomy" id="10103"/>
    <lineage>
        <taxon>Eukaryota</taxon>
        <taxon>Metazoa</taxon>
        <taxon>Chordata</taxon>
        <taxon>Craniata</taxon>
        <taxon>Vertebrata</taxon>
        <taxon>Euteleostomi</taxon>
        <taxon>Mammalia</taxon>
        <taxon>Eutheria</taxon>
        <taxon>Euarchontoglires</taxon>
        <taxon>Glires</taxon>
        <taxon>Rodentia</taxon>
        <taxon>Myomorpha</taxon>
        <taxon>Muroidea</taxon>
        <taxon>Muridae</taxon>
        <taxon>Murinae</taxon>
        <taxon>Mus</taxon>
        <taxon>Mus</taxon>
    </lineage>
</organism>
<feature type="region of interest" description="Disordered" evidence="2">
    <location>
        <begin position="330"/>
        <end position="351"/>
    </location>
</feature>
<dbReference type="Ensembl" id="ENSMSIT00000029144.1">
    <property type="protein sequence ID" value="ENSMSIP00000023093.1"/>
    <property type="gene ID" value="ENSMSIG00000019636.1"/>
</dbReference>
<protein>
    <submittedName>
        <fullName evidence="5">Coiled-coil domain containing 74A</fullName>
    </submittedName>
</protein>
<name>A0A8C6HN08_MUSSI</name>
<dbReference type="InterPro" id="IPR029422">
    <property type="entry name" value="CCDC74_C"/>
</dbReference>
<dbReference type="PANTHER" id="PTHR14882:SF5">
    <property type="entry name" value="COILED-COIL DOMAIN CONTAINING 74A"/>
    <property type="match status" value="1"/>
</dbReference>
<feature type="compositionally biased region" description="Basic and acidic residues" evidence="2">
    <location>
        <begin position="215"/>
        <end position="229"/>
    </location>
</feature>
<evidence type="ECO:0000259" key="4">
    <source>
        <dbReference type="Pfam" id="PF14917"/>
    </source>
</evidence>
<dbReference type="Pfam" id="PF14917">
    <property type="entry name" value="CCDC74_C"/>
    <property type="match status" value="1"/>
</dbReference>
<dbReference type="PANTHER" id="PTHR14882">
    <property type="entry name" value="COILED-COIL DOMAIN-CONTAINING 74A"/>
    <property type="match status" value="1"/>
</dbReference>
<dbReference type="Proteomes" id="UP000694415">
    <property type="component" value="Unplaced"/>
</dbReference>
<evidence type="ECO:0000313" key="6">
    <source>
        <dbReference type="Proteomes" id="UP000694415"/>
    </source>
</evidence>
<evidence type="ECO:0000256" key="2">
    <source>
        <dbReference type="SAM" id="MobiDB-lite"/>
    </source>
</evidence>
<accession>A0A8C6HN08</accession>
<feature type="domain" description="Coiled coil protein 74 C-terminal" evidence="4">
    <location>
        <begin position="287"/>
        <end position="405"/>
    </location>
</feature>
<sequence>MRWGMRPDVECWSPQAHAPHTALIRTTVPDQFKSLAPWFLRNAAAGPAPRRAPPSPARRFPRRPSARLQQPVLSGGDAFMSGAGLAAGPRPLSSAAPGSRGAARLRPRPPAGLQHAGTQPPPLGFSETQKRILDLEKSLQFLQQQHSETLVKLHEEIEHLKRENKDLHYKLIMNEKPQKKGSISTWSLHSGKSASNSTMSANSQGKTRPQPSSFKKQELKSEALQKTDLEEQSLSSAALSHSSKLDRVPGAQGQAKDEDAEPSNSGATLVGGSHGRQGTGMAPLMSLPPHLRKPTTVQQCEVVIRQLWNANLLQAQELRHLKSLLEGNQRPKAAAEEAGLGSPKDQDTMQFPKVTSKGLSKKCLILSPMPAAERGILPALKQSLKNNFAERQKRLQVVQSRRLHRSVLLSRRPGARLSSLDSGSHQPYFAATRNSKTDRTHDR</sequence>
<evidence type="ECO:0000313" key="5">
    <source>
        <dbReference type="Ensembl" id="ENSMSIP00000023093.1"/>
    </source>
</evidence>
<feature type="region of interest" description="Disordered" evidence="2">
    <location>
        <begin position="416"/>
        <end position="443"/>
    </location>
</feature>
<dbReference type="GeneTree" id="ENSGT00390000007249"/>
<feature type="region of interest" description="Disordered" evidence="2">
    <location>
        <begin position="178"/>
        <end position="283"/>
    </location>
</feature>